<reference evidence="3 4" key="1">
    <citation type="submission" date="2019-05" db="EMBL/GenBank/DDBJ databases">
        <title>Another draft genome of Portunus trituberculatus and its Hox gene families provides insights of decapod evolution.</title>
        <authorList>
            <person name="Jeong J.-H."/>
            <person name="Song I."/>
            <person name="Kim S."/>
            <person name="Choi T."/>
            <person name="Kim D."/>
            <person name="Ryu S."/>
            <person name="Kim W."/>
        </authorList>
    </citation>
    <scope>NUCLEOTIDE SEQUENCE [LARGE SCALE GENOMIC DNA]</scope>
    <source>
        <tissue evidence="3">Muscle</tissue>
    </source>
</reference>
<evidence type="ECO:0000256" key="2">
    <source>
        <dbReference type="SAM" id="Phobius"/>
    </source>
</evidence>
<name>A0A5B7IRT4_PORTR</name>
<protein>
    <submittedName>
        <fullName evidence="3">Uncharacterized protein</fullName>
    </submittedName>
</protein>
<feature type="region of interest" description="Disordered" evidence="1">
    <location>
        <begin position="120"/>
        <end position="153"/>
    </location>
</feature>
<sequence length="153" mass="17155">MGTVPVKATREMSQLSYDRQDRAPPPPPSSPSQAPTLAAVKTPNLCLISLSLVKAPSLLVFLVFVPSCVTPGAYCVCCLATTALRQPRPWSNWLVAGWLRGERCRASAAHGWYRNSLTGAHTLRPPPPPPVHHHHHHLLDHHHHRHRHRRRRC</sequence>
<gene>
    <name evidence="3" type="ORF">E2C01_079917</name>
</gene>
<dbReference type="AlphaFoldDB" id="A0A5B7IRT4"/>
<keyword evidence="2" id="KW-1133">Transmembrane helix</keyword>
<evidence type="ECO:0000313" key="4">
    <source>
        <dbReference type="Proteomes" id="UP000324222"/>
    </source>
</evidence>
<proteinExistence type="predicted"/>
<keyword evidence="4" id="KW-1185">Reference proteome</keyword>
<feature type="transmembrane region" description="Helical" evidence="2">
    <location>
        <begin position="58"/>
        <end position="84"/>
    </location>
</feature>
<evidence type="ECO:0000256" key="1">
    <source>
        <dbReference type="SAM" id="MobiDB-lite"/>
    </source>
</evidence>
<keyword evidence="2" id="KW-0812">Transmembrane</keyword>
<feature type="compositionally biased region" description="Basic residues" evidence="1">
    <location>
        <begin position="131"/>
        <end position="153"/>
    </location>
</feature>
<dbReference type="Proteomes" id="UP000324222">
    <property type="component" value="Unassembled WGS sequence"/>
</dbReference>
<feature type="region of interest" description="Disordered" evidence="1">
    <location>
        <begin position="1"/>
        <end position="35"/>
    </location>
</feature>
<comment type="caution">
    <text evidence="3">The sequence shown here is derived from an EMBL/GenBank/DDBJ whole genome shotgun (WGS) entry which is preliminary data.</text>
</comment>
<organism evidence="3 4">
    <name type="scientific">Portunus trituberculatus</name>
    <name type="common">Swimming crab</name>
    <name type="synonym">Neptunus trituberculatus</name>
    <dbReference type="NCBI Taxonomy" id="210409"/>
    <lineage>
        <taxon>Eukaryota</taxon>
        <taxon>Metazoa</taxon>
        <taxon>Ecdysozoa</taxon>
        <taxon>Arthropoda</taxon>
        <taxon>Crustacea</taxon>
        <taxon>Multicrustacea</taxon>
        <taxon>Malacostraca</taxon>
        <taxon>Eumalacostraca</taxon>
        <taxon>Eucarida</taxon>
        <taxon>Decapoda</taxon>
        <taxon>Pleocyemata</taxon>
        <taxon>Brachyura</taxon>
        <taxon>Eubrachyura</taxon>
        <taxon>Portunoidea</taxon>
        <taxon>Portunidae</taxon>
        <taxon>Portuninae</taxon>
        <taxon>Portunus</taxon>
    </lineage>
</organism>
<keyword evidence="2" id="KW-0472">Membrane</keyword>
<dbReference type="EMBL" id="VSRR010067506">
    <property type="protein sequence ID" value="MPC85155.1"/>
    <property type="molecule type" value="Genomic_DNA"/>
</dbReference>
<evidence type="ECO:0000313" key="3">
    <source>
        <dbReference type="EMBL" id="MPC85155.1"/>
    </source>
</evidence>
<accession>A0A5B7IRT4</accession>